<sequence length="101" mass="11114">MNSQLVPNAGTLLTTGSILKIWMIEFFMCELIIILFVVLKPSTNAFTMSIGKGIVASSGDKLTDFIVLSIFVCLLTAFTSILLWAGQTVLSWIAPLTFRLR</sequence>
<dbReference type="Proteomes" id="UP000253420">
    <property type="component" value="Unassembled WGS sequence"/>
</dbReference>
<keyword evidence="1" id="KW-0472">Membrane</keyword>
<name>A0A368JWF0_9HYPH</name>
<dbReference type="RefSeq" id="WP_114442885.1">
    <property type="nucleotide sequence ID" value="NZ_QOZG01000032.1"/>
</dbReference>
<dbReference type="AlphaFoldDB" id="A0A368JWF0"/>
<feature type="transmembrane region" description="Helical" evidence="1">
    <location>
        <begin position="21"/>
        <end position="39"/>
    </location>
</feature>
<keyword evidence="3" id="KW-1185">Reference proteome</keyword>
<comment type="caution">
    <text evidence="2">The sequence shown here is derived from an EMBL/GenBank/DDBJ whole genome shotgun (WGS) entry which is preliminary data.</text>
</comment>
<evidence type="ECO:0000313" key="2">
    <source>
        <dbReference type="EMBL" id="RCS21498.1"/>
    </source>
</evidence>
<dbReference type="EMBL" id="QOZG01000032">
    <property type="protein sequence ID" value="RCS21498.1"/>
    <property type="molecule type" value="Genomic_DNA"/>
</dbReference>
<gene>
    <name evidence="2" type="ORF">DUT91_23795</name>
</gene>
<evidence type="ECO:0000256" key="1">
    <source>
        <dbReference type="SAM" id="Phobius"/>
    </source>
</evidence>
<proteinExistence type="predicted"/>
<feature type="transmembrane region" description="Helical" evidence="1">
    <location>
        <begin position="65"/>
        <end position="93"/>
    </location>
</feature>
<protein>
    <submittedName>
        <fullName evidence="2">Uncharacterized protein</fullName>
    </submittedName>
</protein>
<keyword evidence="1" id="KW-0812">Transmembrane</keyword>
<keyword evidence="1" id="KW-1133">Transmembrane helix</keyword>
<evidence type="ECO:0000313" key="3">
    <source>
        <dbReference type="Proteomes" id="UP000253420"/>
    </source>
</evidence>
<organism evidence="2 3">
    <name type="scientific">Phyllobacterium salinisoli</name>
    <dbReference type="NCBI Taxonomy" id="1899321"/>
    <lineage>
        <taxon>Bacteria</taxon>
        <taxon>Pseudomonadati</taxon>
        <taxon>Pseudomonadota</taxon>
        <taxon>Alphaproteobacteria</taxon>
        <taxon>Hyphomicrobiales</taxon>
        <taxon>Phyllobacteriaceae</taxon>
        <taxon>Phyllobacterium</taxon>
    </lineage>
</organism>
<accession>A0A368JWF0</accession>
<reference evidence="2 3" key="1">
    <citation type="submission" date="2018-07" db="EMBL/GenBank/DDBJ databases">
        <title>The draft genome of Phyllobacterium salinisoli.</title>
        <authorList>
            <person name="Liu L."/>
            <person name="Li L."/>
            <person name="Zhang X."/>
            <person name="Liang L."/>
        </authorList>
    </citation>
    <scope>NUCLEOTIDE SEQUENCE [LARGE SCALE GENOMIC DNA]</scope>
    <source>
        <strain evidence="2 3">LLAN61</strain>
    </source>
</reference>